<dbReference type="EMBL" id="AFYH01022738">
    <property type="status" value="NOT_ANNOTATED_CDS"/>
    <property type="molecule type" value="Genomic_DNA"/>
</dbReference>
<protein>
    <submittedName>
        <fullName evidence="4">Rho related BTB domain containing 3</fullName>
    </submittedName>
</protein>
<dbReference type="PANTHER" id="PTHR24413">
    <property type="entry name" value="SPECKLE-TYPE POZ PROTEIN"/>
    <property type="match status" value="1"/>
</dbReference>
<dbReference type="GO" id="GO:0003924">
    <property type="term" value="F:GTPase activity"/>
    <property type="evidence" value="ECO:0007669"/>
    <property type="project" value="InterPro"/>
</dbReference>
<dbReference type="STRING" id="7897.ENSLACP00000005993"/>
<dbReference type="Ensembl" id="ENSLACT00000006045.1">
    <property type="protein sequence ID" value="ENSLACP00000005993.1"/>
    <property type="gene ID" value="ENSLACG00000005320.1"/>
</dbReference>
<dbReference type="GeneTree" id="ENSGT00850000132411"/>
<dbReference type="SUPFAM" id="SSF54695">
    <property type="entry name" value="POZ domain"/>
    <property type="match status" value="1"/>
</dbReference>
<keyword evidence="2" id="KW-0175">Coiled coil</keyword>
<keyword evidence="5" id="KW-1185">Reference proteome</keyword>
<dbReference type="EMBL" id="AFYH01022739">
    <property type="status" value="NOT_ANNOTATED_CDS"/>
    <property type="molecule type" value="Genomic_DNA"/>
</dbReference>
<dbReference type="Bgee" id="ENSLACG00000005320">
    <property type="expression patterns" value="Expressed in pharyngeal gill and 1 other cell type or tissue"/>
</dbReference>
<dbReference type="FunCoup" id="H3A8M2">
    <property type="interactions" value="864"/>
</dbReference>
<feature type="domain" description="BTB" evidence="3">
    <location>
        <begin position="415"/>
        <end position="476"/>
    </location>
</feature>
<dbReference type="EMBL" id="AFYH01022735">
    <property type="status" value="NOT_ANNOTATED_CDS"/>
    <property type="molecule type" value="Genomic_DNA"/>
</dbReference>
<dbReference type="EMBL" id="AFYH01022742">
    <property type="status" value="NOT_ANNOTATED_CDS"/>
    <property type="molecule type" value="Genomic_DNA"/>
</dbReference>
<dbReference type="EMBL" id="AFYH01022734">
    <property type="status" value="NOT_ANNOTATED_CDS"/>
    <property type="molecule type" value="Genomic_DNA"/>
</dbReference>
<evidence type="ECO:0000313" key="4">
    <source>
        <dbReference type="Ensembl" id="ENSLACP00000005993.1"/>
    </source>
</evidence>
<dbReference type="Pfam" id="PF00651">
    <property type="entry name" value="BTB"/>
    <property type="match status" value="1"/>
</dbReference>
<dbReference type="EMBL" id="AFYH01022736">
    <property type="status" value="NOT_ANNOTATED_CDS"/>
    <property type="molecule type" value="Genomic_DNA"/>
</dbReference>
<reference evidence="5" key="1">
    <citation type="submission" date="2011-08" db="EMBL/GenBank/DDBJ databases">
        <title>The draft genome of Latimeria chalumnae.</title>
        <authorList>
            <person name="Di Palma F."/>
            <person name="Alfoldi J."/>
            <person name="Johnson J."/>
            <person name="Berlin A."/>
            <person name="Gnerre S."/>
            <person name="Jaffe D."/>
            <person name="MacCallum I."/>
            <person name="Young S."/>
            <person name="Walker B.J."/>
            <person name="Lander E."/>
            <person name="Lindblad-Toh K."/>
        </authorList>
    </citation>
    <scope>NUCLEOTIDE SEQUENCE [LARGE SCALE GENOMIC DNA]</scope>
    <source>
        <strain evidence="5">Wild caught</strain>
    </source>
</reference>
<reference evidence="4" key="3">
    <citation type="submission" date="2025-09" db="UniProtKB">
        <authorList>
            <consortium name="Ensembl"/>
        </authorList>
    </citation>
    <scope>IDENTIFICATION</scope>
</reference>
<dbReference type="InParanoid" id="H3A8M2"/>
<gene>
    <name evidence="4" type="primary">RHOBTB3</name>
</gene>
<dbReference type="InterPro" id="IPR011333">
    <property type="entry name" value="SKP1/BTB/POZ_sf"/>
</dbReference>
<dbReference type="EMBL" id="AFYH01022740">
    <property type="status" value="NOT_ANNOTATED_CDS"/>
    <property type="molecule type" value="Genomic_DNA"/>
</dbReference>
<proteinExistence type="predicted"/>
<dbReference type="InterPro" id="IPR000210">
    <property type="entry name" value="BTB/POZ_dom"/>
</dbReference>
<dbReference type="Pfam" id="PF00071">
    <property type="entry name" value="Ras"/>
    <property type="match status" value="1"/>
</dbReference>
<keyword evidence="1" id="KW-0547">Nucleotide-binding</keyword>
<dbReference type="SMART" id="SM00225">
    <property type="entry name" value="BTB"/>
    <property type="match status" value="1"/>
</dbReference>
<organism evidence="4 5">
    <name type="scientific">Latimeria chalumnae</name>
    <name type="common">Coelacanth</name>
    <dbReference type="NCBI Taxonomy" id="7897"/>
    <lineage>
        <taxon>Eukaryota</taxon>
        <taxon>Metazoa</taxon>
        <taxon>Chordata</taxon>
        <taxon>Craniata</taxon>
        <taxon>Vertebrata</taxon>
        <taxon>Euteleostomi</taxon>
        <taxon>Coelacanthiformes</taxon>
        <taxon>Coelacanthidae</taxon>
        <taxon>Latimeria</taxon>
    </lineage>
</organism>
<dbReference type="GO" id="GO:0005525">
    <property type="term" value="F:GTP binding"/>
    <property type="evidence" value="ECO:0007669"/>
    <property type="project" value="InterPro"/>
</dbReference>
<feature type="domain" description="BTB" evidence="3">
    <location>
        <begin position="258"/>
        <end position="357"/>
    </location>
</feature>
<dbReference type="Gene3D" id="3.30.710.10">
    <property type="entry name" value="Potassium Channel Kv1.1, Chain A"/>
    <property type="match status" value="1"/>
</dbReference>
<reference evidence="4" key="2">
    <citation type="submission" date="2025-08" db="UniProtKB">
        <authorList>
            <consortium name="Ensembl"/>
        </authorList>
    </citation>
    <scope>IDENTIFICATION</scope>
</reference>
<evidence type="ECO:0000256" key="1">
    <source>
        <dbReference type="ARBA" id="ARBA00022741"/>
    </source>
</evidence>
<accession>H3A8M2</accession>
<dbReference type="Proteomes" id="UP000008672">
    <property type="component" value="Unassembled WGS sequence"/>
</dbReference>
<dbReference type="AlphaFoldDB" id="H3A8M2"/>
<name>H3A8M2_LATCH</name>
<dbReference type="Gene3D" id="3.40.50.300">
    <property type="entry name" value="P-loop containing nucleotide triphosphate hydrolases"/>
    <property type="match status" value="1"/>
</dbReference>
<feature type="coiled-coil region" evidence="2">
    <location>
        <begin position="352"/>
        <end position="382"/>
    </location>
</feature>
<dbReference type="eggNOG" id="KOG0393">
    <property type="taxonomic scope" value="Eukaryota"/>
</dbReference>
<evidence type="ECO:0000259" key="3">
    <source>
        <dbReference type="PROSITE" id="PS50097"/>
    </source>
</evidence>
<dbReference type="EMBL" id="AFYH01022737">
    <property type="status" value="NOT_ANNOTATED_CDS"/>
    <property type="molecule type" value="Genomic_DNA"/>
</dbReference>
<evidence type="ECO:0000256" key="2">
    <source>
        <dbReference type="SAM" id="Coils"/>
    </source>
</evidence>
<dbReference type="OMA" id="CACRERD"/>
<dbReference type="PROSITE" id="PS50097">
    <property type="entry name" value="BTB"/>
    <property type="match status" value="2"/>
</dbReference>
<dbReference type="SUPFAM" id="SSF52540">
    <property type="entry name" value="P-loop containing nucleoside triphosphate hydrolases"/>
    <property type="match status" value="1"/>
</dbReference>
<dbReference type="HOGENOM" id="CLU_029897_0_0_1"/>
<sequence>RSIHIVALGNEKEGFLEQEQQPSSLIWTYLWRSAVVTEAEDSVLFSSASHAAVPAFTEYRACVFGNVRVVVHDCPSWDLFDNDWYSSRNVVGQADVIVIKYAVNDKSSFQEVKDNYAPVVKRILNHWTVPVIIVAVGSKQSEEVPPCTCPLCTSDKGSCVAACEGIQLSKELGATYLELHSLNDYYVGKYFGGVLEYFIIQCLRQKSSEKIKKKKKHCSCHGVNPPQLEQPTKLPLLKVEEPEFYSSFLELLLSCQYADVRFCTEDLEEVGKGHRVILCSVSQAFLLLFGVKTTDELQNSPLVKAAMHLFALKNDPVPAVSSGGLLPVTVLVRDSLLCACLPEILKFFYTGASQWEELEHNLRNKLKKLQEAEKVLEKVRTLVKPHEKVLYASRSRHSQIASTSLRMFFNTPVLADVIFKVQGFTIPAHKAILIARCEVMAAMFSGNYAEANNVLVPIHGVSKDTFLNFVEYLYTDICYPAGPLKKEYLTIVANVYLSKLQMWCACVCACGAAYIIAISQKPPCKTKISSKRLQKSKTFHNAERLSTWLLHFIASNYLIFSQKPEFYDLSGAEGKKKEKFIKPSLRYLQDLANYRKHVHSQKSRCNVM</sequence>
<evidence type="ECO:0000313" key="5">
    <source>
        <dbReference type="Proteomes" id="UP000008672"/>
    </source>
</evidence>
<dbReference type="EMBL" id="AFYH01022733">
    <property type="status" value="NOT_ANNOTATED_CDS"/>
    <property type="molecule type" value="Genomic_DNA"/>
</dbReference>
<dbReference type="InterPro" id="IPR027417">
    <property type="entry name" value="P-loop_NTPase"/>
</dbReference>
<dbReference type="InterPro" id="IPR001806">
    <property type="entry name" value="Small_GTPase"/>
</dbReference>
<dbReference type="EMBL" id="AFYH01022741">
    <property type="status" value="NOT_ANNOTATED_CDS"/>
    <property type="molecule type" value="Genomic_DNA"/>
</dbReference>